<gene>
    <name evidence="3" type="ORF">DI536_17490</name>
</gene>
<dbReference type="InterPro" id="IPR015421">
    <property type="entry name" value="PyrdxlP-dep_Trfase_major"/>
</dbReference>
<dbReference type="Gene3D" id="3.90.1150.10">
    <property type="entry name" value="Aspartate Aminotransferase, domain 1"/>
    <property type="match status" value="1"/>
</dbReference>
<dbReference type="PANTHER" id="PTHR43092">
    <property type="entry name" value="L-CYSTEINE DESULFHYDRASE"/>
    <property type="match status" value="1"/>
</dbReference>
<accession>A0A2W5T798</accession>
<evidence type="ECO:0000313" key="3">
    <source>
        <dbReference type="EMBL" id="PZR11420.1"/>
    </source>
</evidence>
<name>A0A2W5T798_9BACT</name>
<dbReference type="AlphaFoldDB" id="A0A2W5T798"/>
<keyword evidence="3" id="KW-0032">Aminotransferase</keyword>
<dbReference type="InterPro" id="IPR000192">
    <property type="entry name" value="Aminotrans_V_dom"/>
</dbReference>
<evidence type="ECO:0000256" key="1">
    <source>
        <dbReference type="ARBA" id="ARBA00022898"/>
    </source>
</evidence>
<dbReference type="Pfam" id="PF00266">
    <property type="entry name" value="Aminotran_5"/>
    <property type="match status" value="1"/>
</dbReference>
<dbReference type="PANTHER" id="PTHR43092:SF2">
    <property type="entry name" value="HERCYNYLCYSTEINE SULFOXIDE LYASE"/>
    <property type="match status" value="1"/>
</dbReference>
<comment type="caution">
    <text evidence="3">The sequence shown here is derived from an EMBL/GenBank/DDBJ whole genome shotgun (WGS) entry which is preliminary data.</text>
</comment>
<dbReference type="SUPFAM" id="SSF53383">
    <property type="entry name" value="PLP-dependent transferases"/>
    <property type="match status" value="1"/>
</dbReference>
<sequence length="391" mass="43391">MSRCRVCGVRHPWQLDDAVHFLNHGSFGATPRKVLERQSELRATLESNPVRFMTREYEPRLDQARDELARFVGARPQDVVFVNNATTGVNAVLRSLKFEPGDELLTFDHAYNACVNALRFVAERSGARVVVAQVPFPLMKDEFFIDAIRERVTARTKLVLLERITSPTALVLPIDALVAELEGRGIPVLVDAAHAPGQVPLHLEHTKASFTTGNLHKWVCAPKGSALLHVREDWQSRIHPTTISHGANSPRSDRSKFQLEFDWVGTDDPTAYFCVPTALATMGGLVAGGWPALMERNREDALEIRQRLMHVLPQELSPAKFVGSMASIVVPGATRALSDRLLREFAIEVPVFQFGDRAVLRVSAQRHVREQDVEALVDALRKTVPGARGAA</sequence>
<dbReference type="GO" id="GO:0008483">
    <property type="term" value="F:transaminase activity"/>
    <property type="evidence" value="ECO:0007669"/>
    <property type="project" value="UniProtKB-KW"/>
</dbReference>
<dbReference type="Gene3D" id="3.40.640.10">
    <property type="entry name" value="Type I PLP-dependent aspartate aminotransferase-like (Major domain)"/>
    <property type="match status" value="1"/>
</dbReference>
<dbReference type="InterPro" id="IPR015424">
    <property type="entry name" value="PyrdxlP-dep_Trfase"/>
</dbReference>
<organism evidence="3 4">
    <name type="scientific">Archangium gephyra</name>
    <dbReference type="NCBI Taxonomy" id="48"/>
    <lineage>
        <taxon>Bacteria</taxon>
        <taxon>Pseudomonadati</taxon>
        <taxon>Myxococcota</taxon>
        <taxon>Myxococcia</taxon>
        <taxon>Myxococcales</taxon>
        <taxon>Cystobacterineae</taxon>
        <taxon>Archangiaceae</taxon>
        <taxon>Archangium</taxon>
    </lineage>
</organism>
<reference evidence="3 4" key="1">
    <citation type="submission" date="2017-08" db="EMBL/GenBank/DDBJ databases">
        <title>Infants hospitalized years apart are colonized by the same room-sourced microbial strains.</title>
        <authorList>
            <person name="Brooks B."/>
            <person name="Olm M.R."/>
            <person name="Firek B.A."/>
            <person name="Baker R."/>
            <person name="Thomas B.C."/>
            <person name="Morowitz M.J."/>
            <person name="Banfield J.F."/>
        </authorList>
    </citation>
    <scope>NUCLEOTIDE SEQUENCE [LARGE SCALE GENOMIC DNA]</scope>
    <source>
        <strain evidence="3">S2_003_000_R2_14</strain>
    </source>
</reference>
<feature type="domain" description="Aminotransferase class V" evidence="2">
    <location>
        <begin position="30"/>
        <end position="246"/>
    </location>
</feature>
<protein>
    <submittedName>
        <fullName evidence="3">Aminotransferase</fullName>
    </submittedName>
</protein>
<dbReference type="InterPro" id="IPR015422">
    <property type="entry name" value="PyrdxlP-dep_Trfase_small"/>
</dbReference>
<keyword evidence="1" id="KW-0663">Pyridoxal phosphate</keyword>
<dbReference type="Proteomes" id="UP000249061">
    <property type="component" value="Unassembled WGS sequence"/>
</dbReference>
<evidence type="ECO:0000313" key="4">
    <source>
        <dbReference type="Proteomes" id="UP000249061"/>
    </source>
</evidence>
<dbReference type="EMBL" id="QFQP01000014">
    <property type="protein sequence ID" value="PZR11420.1"/>
    <property type="molecule type" value="Genomic_DNA"/>
</dbReference>
<evidence type="ECO:0000259" key="2">
    <source>
        <dbReference type="Pfam" id="PF00266"/>
    </source>
</evidence>
<proteinExistence type="predicted"/>
<keyword evidence="3" id="KW-0808">Transferase</keyword>